<reference evidence="1" key="1">
    <citation type="submission" date="2014-01" db="EMBL/GenBank/DDBJ databases">
        <authorList>
            <person name="Aslett M."/>
        </authorList>
    </citation>
    <scope>NUCLEOTIDE SEQUENCE</scope>
</reference>
<evidence type="ECO:0000313" key="2">
    <source>
        <dbReference type="Proteomes" id="UP000030665"/>
    </source>
</evidence>
<organism evidence="1 2">
    <name type="scientific">Trichuris trichiura</name>
    <name type="common">Whipworm</name>
    <name type="synonym">Trichocephalus trichiurus</name>
    <dbReference type="NCBI Taxonomy" id="36087"/>
    <lineage>
        <taxon>Eukaryota</taxon>
        <taxon>Metazoa</taxon>
        <taxon>Ecdysozoa</taxon>
        <taxon>Nematoda</taxon>
        <taxon>Enoplea</taxon>
        <taxon>Dorylaimia</taxon>
        <taxon>Trichinellida</taxon>
        <taxon>Trichuridae</taxon>
        <taxon>Trichuris</taxon>
    </lineage>
</organism>
<name>A0A077Z2T3_TRITR</name>
<dbReference type="Proteomes" id="UP000030665">
    <property type="component" value="Unassembled WGS sequence"/>
</dbReference>
<dbReference type="InterPro" id="IPR032675">
    <property type="entry name" value="LRR_dom_sf"/>
</dbReference>
<dbReference type="SUPFAM" id="SSF52047">
    <property type="entry name" value="RNI-like"/>
    <property type="match status" value="1"/>
</dbReference>
<protein>
    <submittedName>
        <fullName evidence="1">Uncharacterized protein</fullName>
    </submittedName>
</protein>
<dbReference type="STRING" id="36087.A0A077Z2T3"/>
<dbReference type="AlphaFoldDB" id="A0A077Z2T3"/>
<dbReference type="EMBL" id="HG805877">
    <property type="protein sequence ID" value="CDW54018.1"/>
    <property type="molecule type" value="Genomic_DNA"/>
</dbReference>
<gene>
    <name evidence="1" type="ORF">TTRE_0000228701</name>
</gene>
<evidence type="ECO:0000313" key="1">
    <source>
        <dbReference type="EMBL" id="CDW54018.1"/>
    </source>
</evidence>
<keyword evidence="2" id="KW-1185">Reference proteome</keyword>
<reference evidence="1" key="2">
    <citation type="submission" date="2014-03" db="EMBL/GenBank/DDBJ databases">
        <title>The whipworm genome and dual-species transcriptomics of an intimate host-pathogen interaction.</title>
        <authorList>
            <person name="Foth B.J."/>
            <person name="Tsai I.J."/>
            <person name="Reid A.J."/>
            <person name="Bancroft A.J."/>
            <person name="Nichol S."/>
            <person name="Tracey A."/>
            <person name="Holroyd N."/>
            <person name="Cotton J.A."/>
            <person name="Stanley E.J."/>
            <person name="Zarowiecki M."/>
            <person name="Liu J.Z."/>
            <person name="Huckvale T."/>
            <person name="Cooper P.J."/>
            <person name="Grencis R.K."/>
            <person name="Berriman M."/>
        </authorList>
    </citation>
    <scope>NUCLEOTIDE SEQUENCE [LARGE SCALE GENOMIC DNA]</scope>
</reference>
<sequence length="185" mass="20618">MQVRLEKKAGDFARSPPKTKYSEKTVKELGPQMACAQWLLRCAAEFRVEGSKEFVSSKAHLKSLQPNFSIEEVDLTDSCVSGPGFKHFDHLKSVKAIHCVHCGWVNDDGLAWLIYSLLNSLETIEIANCGCVSGAGLVHLQHLTKVKQIRLGNLPLVSEGEKKILLDVLRLQLGNRCHISYPDYT</sequence>
<proteinExistence type="predicted"/>
<dbReference type="Gene3D" id="3.80.10.10">
    <property type="entry name" value="Ribonuclease Inhibitor"/>
    <property type="match status" value="1"/>
</dbReference>
<dbReference type="OrthoDB" id="5859291at2759"/>
<accession>A0A077Z2T3</accession>